<dbReference type="EMBL" id="QKOC01000001">
    <property type="protein sequence ID" value="PZA05471.1"/>
    <property type="molecule type" value="Genomic_DNA"/>
</dbReference>
<proteinExistence type="predicted"/>
<accession>A0A323TY24</accession>
<comment type="caution">
    <text evidence="1">The sequence shown here is derived from an EMBL/GenBank/DDBJ whole genome shotgun (WGS) entry which is preliminary data.</text>
</comment>
<name>A0A323TY24_FUSNU</name>
<gene>
    <name evidence="1" type="ORF">DNF10_01100</name>
</gene>
<protein>
    <submittedName>
        <fullName evidence="1">Uncharacterized protein</fullName>
    </submittedName>
</protein>
<organism evidence="1">
    <name type="scientific">Fusobacterium nucleatum</name>
    <dbReference type="NCBI Taxonomy" id="851"/>
    <lineage>
        <taxon>Bacteria</taxon>
        <taxon>Fusobacteriati</taxon>
        <taxon>Fusobacteriota</taxon>
        <taxon>Fusobacteriia</taxon>
        <taxon>Fusobacteriales</taxon>
        <taxon>Fusobacteriaceae</taxon>
        <taxon>Fusobacterium</taxon>
    </lineage>
</organism>
<evidence type="ECO:0000313" key="1">
    <source>
        <dbReference type="EMBL" id="PZA05471.1"/>
    </source>
</evidence>
<sequence length="147" mass="17675">MTEFLEFKSKFIKETDILIRKPSYLSLLANPAIKMEINNIDLPQNISLFPKEFFLNEDKTFLTYPIEIKLGDESQKFFLENIYYYFYNVSSNDDVKKIEKIIIKNKNIYLEIFKNNFEIIPEESKIIFNFLIENSTLKEKLEIIYKK</sequence>
<reference evidence="1" key="1">
    <citation type="submission" date="2018-06" db="EMBL/GenBank/DDBJ databases">
        <title>Sequence of the Fusobacterium nucleatum str. 12230 genome.</title>
        <authorList>
            <person name="Navarre W."/>
        </authorList>
    </citation>
    <scope>NUCLEOTIDE SEQUENCE [LARGE SCALE GENOMIC DNA]</scope>
    <source>
        <strain evidence="1">12230</strain>
    </source>
</reference>
<dbReference type="AlphaFoldDB" id="A0A323TY24"/>